<keyword evidence="5" id="KW-0456">Lyase</keyword>
<evidence type="ECO:0000259" key="10">
    <source>
        <dbReference type="Pfam" id="PF02784"/>
    </source>
</evidence>
<dbReference type="EMBL" id="JAACXV010010107">
    <property type="protein sequence ID" value="KAF7275519.1"/>
    <property type="molecule type" value="Genomic_DNA"/>
</dbReference>
<dbReference type="InterPro" id="IPR022644">
    <property type="entry name" value="De-COase2_N"/>
</dbReference>
<evidence type="ECO:0000256" key="8">
    <source>
        <dbReference type="ARBA" id="ARBA00046672"/>
    </source>
</evidence>
<dbReference type="GO" id="GO:0004586">
    <property type="term" value="F:ornithine decarboxylase activity"/>
    <property type="evidence" value="ECO:0007669"/>
    <property type="project" value="UniProtKB-EC"/>
</dbReference>
<comment type="similarity">
    <text evidence="2">Belongs to the Orn/Lys/Arg decarboxylase class-II family.</text>
</comment>
<dbReference type="Pfam" id="PF02784">
    <property type="entry name" value="Orn_Arg_deC_N"/>
    <property type="match status" value="1"/>
</dbReference>
<proteinExistence type="inferred from homology"/>
<evidence type="ECO:0000256" key="7">
    <source>
        <dbReference type="ARBA" id="ARBA00034138"/>
    </source>
</evidence>
<reference evidence="11" key="1">
    <citation type="submission" date="2020-08" db="EMBL/GenBank/DDBJ databases">
        <title>Genome sequencing and assembly of the red palm weevil Rhynchophorus ferrugineus.</title>
        <authorList>
            <person name="Dias G.B."/>
            <person name="Bergman C.M."/>
            <person name="Manee M."/>
        </authorList>
    </citation>
    <scope>NUCLEOTIDE SEQUENCE</scope>
    <source>
        <strain evidence="11">AA-2017</strain>
        <tissue evidence="11">Whole larva</tissue>
    </source>
</reference>
<evidence type="ECO:0000256" key="6">
    <source>
        <dbReference type="ARBA" id="ARBA00034115"/>
    </source>
</evidence>
<dbReference type="GO" id="GO:0033387">
    <property type="term" value="P:putrescine biosynthetic process from arginine, via ornithine"/>
    <property type="evidence" value="ECO:0007669"/>
    <property type="project" value="TreeGrafter"/>
</dbReference>
<dbReference type="InterPro" id="IPR022653">
    <property type="entry name" value="De-COase2_pyr-phos_BS"/>
</dbReference>
<dbReference type="InterPro" id="IPR002433">
    <property type="entry name" value="Orn_de-COase"/>
</dbReference>
<comment type="pathway">
    <text evidence="6">Amine and polyamine biosynthesis; putrescine biosynthesis via L-ornithine pathway; putrescine from L-ornithine: step 1/1.</text>
</comment>
<comment type="catalytic activity">
    <reaction evidence="9">
        <text>L-ornithine + H(+) = putrescine + CO2</text>
        <dbReference type="Rhea" id="RHEA:22964"/>
        <dbReference type="ChEBI" id="CHEBI:15378"/>
        <dbReference type="ChEBI" id="CHEBI:16526"/>
        <dbReference type="ChEBI" id="CHEBI:46911"/>
        <dbReference type="ChEBI" id="CHEBI:326268"/>
        <dbReference type="EC" id="4.1.1.17"/>
    </reaction>
</comment>
<evidence type="ECO:0000256" key="3">
    <source>
        <dbReference type="ARBA" id="ARBA00022898"/>
    </source>
</evidence>
<evidence type="ECO:0000313" key="11">
    <source>
        <dbReference type="EMBL" id="KAF7275519.1"/>
    </source>
</evidence>
<comment type="subunit">
    <text evidence="8">Homodimer. Only the dimer is catalytically active, as the active sites are constructed of residues from both monomers.</text>
</comment>
<organism evidence="11 12">
    <name type="scientific">Rhynchophorus ferrugineus</name>
    <name type="common">Red palm weevil</name>
    <name type="synonym">Curculio ferrugineus</name>
    <dbReference type="NCBI Taxonomy" id="354439"/>
    <lineage>
        <taxon>Eukaryota</taxon>
        <taxon>Metazoa</taxon>
        <taxon>Ecdysozoa</taxon>
        <taxon>Arthropoda</taxon>
        <taxon>Hexapoda</taxon>
        <taxon>Insecta</taxon>
        <taxon>Pterygota</taxon>
        <taxon>Neoptera</taxon>
        <taxon>Endopterygota</taxon>
        <taxon>Coleoptera</taxon>
        <taxon>Polyphaga</taxon>
        <taxon>Cucujiformia</taxon>
        <taxon>Curculionidae</taxon>
        <taxon>Dryophthorinae</taxon>
        <taxon>Rhynchophorus</taxon>
    </lineage>
</organism>
<dbReference type="Gene3D" id="3.20.20.10">
    <property type="entry name" value="Alanine racemase"/>
    <property type="match status" value="1"/>
</dbReference>
<dbReference type="InterPro" id="IPR029066">
    <property type="entry name" value="PLP-binding_barrel"/>
</dbReference>
<dbReference type="SUPFAM" id="SSF51419">
    <property type="entry name" value="PLP-binding barrel"/>
    <property type="match status" value="1"/>
</dbReference>
<dbReference type="PROSITE" id="PS00878">
    <property type="entry name" value="ODR_DC_2_1"/>
    <property type="match status" value="1"/>
</dbReference>
<name>A0A834MEN4_RHYFE</name>
<dbReference type="OrthoDB" id="5034579at2759"/>
<keyword evidence="4" id="KW-0620">Polyamine biosynthesis</keyword>
<dbReference type="Proteomes" id="UP000625711">
    <property type="component" value="Unassembled WGS sequence"/>
</dbReference>
<dbReference type="PANTHER" id="PTHR11482">
    <property type="entry name" value="ARGININE/DIAMINOPIMELATE/ORNITHINE DECARBOXYLASE"/>
    <property type="match status" value="1"/>
</dbReference>
<comment type="cofactor">
    <cofactor evidence="1">
        <name>pyridoxal 5'-phosphate</name>
        <dbReference type="ChEBI" id="CHEBI:597326"/>
    </cofactor>
</comment>
<dbReference type="PRINTS" id="PR01182">
    <property type="entry name" value="ORNDCRBXLASE"/>
</dbReference>
<gene>
    <name evidence="11" type="ORF">GWI33_011637</name>
</gene>
<protein>
    <recommendedName>
        <fullName evidence="7">ornithine decarboxylase</fullName>
        <ecNumber evidence="7">4.1.1.17</ecNumber>
    </recommendedName>
</protein>
<evidence type="ECO:0000256" key="4">
    <source>
        <dbReference type="ARBA" id="ARBA00023115"/>
    </source>
</evidence>
<keyword evidence="3" id="KW-0663">Pyridoxal phosphate</keyword>
<accession>A0A834MEN4</accession>
<dbReference type="EC" id="4.1.1.17" evidence="7"/>
<feature type="domain" description="Orn/DAP/Arg decarboxylase 2 N-terminal" evidence="10">
    <location>
        <begin position="41"/>
        <end position="155"/>
    </location>
</feature>
<keyword evidence="12" id="KW-1185">Reference proteome</keyword>
<dbReference type="PRINTS" id="PR01179">
    <property type="entry name" value="ODADCRBXLASE"/>
</dbReference>
<sequence>MKIKNCLEPVRVIETVNSVETVIRDIADDADQEDAFYVCCLDDIVEKFKIWKEQLPRVQPHYAVKCNDDLTILETLASLGASFDCASKGEIAKVLSIGVSVKNIIFANPAKLASHVKFAKSVGLATMTFDNESELHKIQHLYSNARLVIRIRCDAE</sequence>
<evidence type="ECO:0000256" key="9">
    <source>
        <dbReference type="ARBA" id="ARBA00049127"/>
    </source>
</evidence>
<feature type="non-terminal residue" evidence="11">
    <location>
        <position position="1"/>
    </location>
</feature>
<evidence type="ECO:0000256" key="2">
    <source>
        <dbReference type="ARBA" id="ARBA00008872"/>
    </source>
</evidence>
<evidence type="ECO:0000256" key="1">
    <source>
        <dbReference type="ARBA" id="ARBA00001933"/>
    </source>
</evidence>
<evidence type="ECO:0000313" key="12">
    <source>
        <dbReference type="Proteomes" id="UP000625711"/>
    </source>
</evidence>
<dbReference type="AlphaFoldDB" id="A0A834MEN4"/>
<evidence type="ECO:0000256" key="5">
    <source>
        <dbReference type="ARBA" id="ARBA00023239"/>
    </source>
</evidence>
<comment type="caution">
    <text evidence="11">The sequence shown here is derived from an EMBL/GenBank/DDBJ whole genome shotgun (WGS) entry which is preliminary data.</text>
</comment>
<dbReference type="InterPro" id="IPR000183">
    <property type="entry name" value="Orn/DAP/Arg_de-COase"/>
</dbReference>
<dbReference type="GO" id="GO:0005737">
    <property type="term" value="C:cytoplasm"/>
    <property type="evidence" value="ECO:0007669"/>
    <property type="project" value="TreeGrafter"/>
</dbReference>
<dbReference type="PANTHER" id="PTHR11482:SF6">
    <property type="entry name" value="ORNITHINE DECARBOXYLASE 1-RELATED"/>
    <property type="match status" value="1"/>
</dbReference>